<dbReference type="Proteomes" id="UP000027002">
    <property type="component" value="Chromosome 3"/>
</dbReference>
<feature type="region of interest" description="Disordered" evidence="3">
    <location>
        <begin position="62"/>
        <end position="152"/>
    </location>
</feature>
<dbReference type="OrthoDB" id="10070927at2759"/>
<feature type="domain" description="INO80 complex subunit F" evidence="4">
    <location>
        <begin position="19"/>
        <end position="65"/>
    </location>
</feature>
<proteinExistence type="predicted"/>
<evidence type="ECO:0000313" key="6">
    <source>
        <dbReference type="EMBL" id="QUC19467.1"/>
    </source>
</evidence>
<feature type="compositionally biased region" description="Basic and acidic residues" evidence="3">
    <location>
        <begin position="189"/>
        <end position="207"/>
    </location>
</feature>
<organism evidence="5 8">
    <name type="scientific">Ustilaginoidea virens</name>
    <name type="common">Rice false smut fungus</name>
    <name type="synonym">Villosiclava virens</name>
    <dbReference type="NCBI Taxonomy" id="1159556"/>
    <lineage>
        <taxon>Eukaryota</taxon>
        <taxon>Fungi</taxon>
        <taxon>Dikarya</taxon>
        <taxon>Ascomycota</taxon>
        <taxon>Pezizomycotina</taxon>
        <taxon>Sordariomycetes</taxon>
        <taxon>Hypocreomycetidae</taxon>
        <taxon>Hypocreales</taxon>
        <taxon>Clavicipitaceae</taxon>
        <taxon>Ustilaginoidea</taxon>
    </lineage>
</organism>
<reference evidence="8" key="2">
    <citation type="journal article" date="2016" name="Genome Announc.">
        <title>Genome sequence of Ustilaginoidea virens IPU010, a rice pathogenic fungus causing false smut.</title>
        <authorList>
            <person name="Kumagai T."/>
            <person name="Ishii T."/>
            <person name="Terai G."/>
            <person name="Umemura M."/>
            <person name="Machida M."/>
            <person name="Asai K."/>
        </authorList>
    </citation>
    <scope>NUCLEOTIDE SEQUENCE [LARGE SCALE GENOMIC DNA]</scope>
    <source>
        <strain evidence="8">IPU010</strain>
    </source>
</reference>
<dbReference type="GO" id="GO:0005634">
    <property type="term" value="C:nucleus"/>
    <property type="evidence" value="ECO:0007669"/>
    <property type="project" value="UniProtKB-SubCell"/>
</dbReference>
<dbReference type="KEGG" id="uvi:66064486"/>
<dbReference type="Proteomes" id="UP000054053">
    <property type="component" value="Unassembled WGS sequence"/>
</dbReference>
<dbReference type="InterPro" id="IPR056513">
    <property type="entry name" value="INO80F"/>
</dbReference>
<dbReference type="InterPro" id="IPR036910">
    <property type="entry name" value="HMG_box_dom_sf"/>
</dbReference>
<dbReference type="SUPFAM" id="SSF47095">
    <property type="entry name" value="HMG-box"/>
    <property type="match status" value="1"/>
</dbReference>
<name>A0A063C228_USTVR</name>
<evidence type="ECO:0000313" key="5">
    <source>
        <dbReference type="EMBL" id="GAO19429.1"/>
    </source>
</evidence>
<comment type="subcellular location">
    <subcellularLocation>
        <location evidence="1">Nucleus</location>
    </subcellularLocation>
</comment>
<dbReference type="EMBL" id="BBTG02000084">
    <property type="protein sequence ID" value="GAO19429.1"/>
    <property type="molecule type" value="Genomic_DNA"/>
</dbReference>
<evidence type="ECO:0000313" key="7">
    <source>
        <dbReference type="Proteomes" id="UP000027002"/>
    </source>
</evidence>
<keyword evidence="7" id="KW-1185">Reference proteome</keyword>
<evidence type="ECO:0000256" key="1">
    <source>
        <dbReference type="ARBA" id="ARBA00004123"/>
    </source>
</evidence>
<protein>
    <recommendedName>
        <fullName evidence="4">INO80 complex subunit F domain-containing protein</fullName>
    </recommendedName>
</protein>
<feature type="compositionally biased region" description="Basic and acidic residues" evidence="3">
    <location>
        <begin position="217"/>
        <end position="241"/>
    </location>
</feature>
<dbReference type="AlphaFoldDB" id="A0A063C228"/>
<dbReference type="HOGENOM" id="CLU_046160_0_0_1"/>
<evidence type="ECO:0000256" key="3">
    <source>
        <dbReference type="SAM" id="MobiDB-lite"/>
    </source>
</evidence>
<dbReference type="RefSeq" id="XP_042997140.1">
    <property type="nucleotide sequence ID" value="XM_043141206.1"/>
</dbReference>
<sequence>MAPQSSTPPSLPPSVEEAYRRKCVQLKNRTNEVEDANDAARLRLARIKRQVEKLRIERAFLLEQLSRRTSANVEDSEGSPSPPPTPKDKPLRIKRGHRKSALLDMDSKATPNSSFKGPASPSDLQAKGHASDRTSTNGVRKPSKNQNPKSAFELYCLDARPALEENNRDDECDIDVDEELARAWADLPSAEKGEIQTRFEELSKKPDDGDDNDDDEKDKPDKDLVDQTPEKEGKPGGKTDTQDEDVEMTNYDTEDQDGETQMDKDGDD</sequence>
<evidence type="ECO:0000313" key="8">
    <source>
        <dbReference type="Proteomes" id="UP000054053"/>
    </source>
</evidence>
<gene>
    <name evidence="6" type="ORF">UV8b_03708</name>
    <name evidence="5" type="ORF">UVI_02063240</name>
</gene>
<dbReference type="Pfam" id="PF24245">
    <property type="entry name" value="INO80F"/>
    <property type="match status" value="1"/>
</dbReference>
<keyword evidence="2" id="KW-0539">Nucleus</keyword>
<reference evidence="6" key="3">
    <citation type="submission" date="2020-03" db="EMBL/GenBank/DDBJ databases">
        <title>A mixture of massive structural variations and highly conserved coding sequences in Ustilaginoidea virens genome.</title>
        <authorList>
            <person name="Zhang K."/>
            <person name="Zhao Z."/>
            <person name="Zhang Z."/>
            <person name="Li Y."/>
            <person name="Hsiang T."/>
            <person name="Sun W."/>
        </authorList>
    </citation>
    <scope>NUCLEOTIDE SEQUENCE</scope>
    <source>
        <strain evidence="6">UV-8b</strain>
    </source>
</reference>
<accession>A0A063C228</accession>
<dbReference type="STRING" id="1159556.A0A063C228"/>
<feature type="compositionally biased region" description="Acidic residues" evidence="3">
    <location>
        <begin position="242"/>
        <end position="260"/>
    </location>
</feature>
<dbReference type="EMBL" id="CP072755">
    <property type="protein sequence ID" value="QUC19467.1"/>
    <property type="molecule type" value="Genomic_DNA"/>
</dbReference>
<reference evidence="5" key="1">
    <citation type="journal article" date="2016" name="Genome Announc.">
        <title>Genome Sequence of Ustilaginoidea virens IPU010, a Rice Pathogenic Fungus Causing False Smut.</title>
        <authorList>
            <person name="Kumagai T."/>
            <person name="Ishii T."/>
            <person name="Terai G."/>
            <person name="Umemura M."/>
            <person name="Machida M."/>
            <person name="Asai K."/>
        </authorList>
    </citation>
    <scope>NUCLEOTIDE SEQUENCE [LARGE SCALE GENOMIC DNA]</scope>
    <source>
        <strain evidence="5">IPU010</strain>
    </source>
</reference>
<evidence type="ECO:0000256" key="2">
    <source>
        <dbReference type="ARBA" id="ARBA00023242"/>
    </source>
</evidence>
<feature type="compositionally biased region" description="Polar residues" evidence="3">
    <location>
        <begin position="133"/>
        <end position="149"/>
    </location>
</feature>
<dbReference type="GeneID" id="66064486"/>
<feature type="region of interest" description="Disordered" evidence="3">
    <location>
        <begin position="185"/>
        <end position="268"/>
    </location>
</feature>
<evidence type="ECO:0000259" key="4">
    <source>
        <dbReference type="Pfam" id="PF24245"/>
    </source>
</evidence>
<dbReference type="Gene3D" id="1.10.30.10">
    <property type="entry name" value="High mobility group box domain"/>
    <property type="match status" value="1"/>
</dbReference>